<name>A0A9D9H148_9BACT</name>
<dbReference type="Gene3D" id="3.30.1320.10">
    <property type="match status" value="1"/>
</dbReference>
<accession>A0A9D9H148</accession>
<dbReference type="PANTHER" id="PTHR12919:SF20">
    <property type="entry name" value="SMALL RIBOSOMAL SUBUNIT PROTEIN BS16M"/>
    <property type="match status" value="1"/>
</dbReference>
<evidence type="ECO:0000256" key="1">
    <source>
        <dbReference type="ARBA" id="ARBA00022980"/>
    </source>
</evidence>
<evidence type="ECO:0000256" key="2">
    <source>
        <dbReference type="ARBA" id="ARBA00023274"/>
    </source>
</evidence>
<keyword evidence="1 3" id="KW-0689">Ribosomal protein</keyword>
<reference evidence="5" key="1">
    <citation type="submission" date="2020-10" db="EMBL/GenBank/DDBJ databases">
        <authorList>
            <person name="Gilroy R."/>
        </authorList>
    </citation>
    <scope>NUCLEOTIDE SEQUENCE</scope>
    <source>
        <strain evidence="5">2889</strain>
    </source>
</reference>
<dbReference type="HAMAP" id="MF_00385">
    <property type="entry name" value="Ribosomal_bS16"/>
    <property type="match status" value="1"/>
</dbReference>
<dbReference type="EMBL" id="JADIMZ010000070">
    <property type="protein sequence ID" value="MBO8432576.1"/>
    <property type="molecule type" value="Genomic_DNA"/>
</dbReference>
<dbReference type="GO" id="GO:0005737">
    <property type="term" value="C:cytoplasm"/>
    <property type="evidence" value="ECO:0007669"/>
    <property type="project" value="UniProtKB-ARBA"/>
</dbReference>
<reference evidence="5" key="2">
    <citation type="journal article" date="2021" name="PeerJ">
        <title>Extensive microbial diversity within the chicken gut microbiome revealed by metagenomics and culture.</title>
        <authorList>
            <person name="Gilroy R."/>
            <person name="Ravi A."/>
            <person name="Getino M."/>
            <person name="Pursley I."/>
            <person name="Horton D.L."/>
            <person name="Alikhan N.F."/>
            <person name="Baker D."/>
            <person name="Gharbi K."/>
            <person name="Hall N."/>
            <person name="Watson M."/>
            <person name="Adriaenssens E.M."/>
            <person name="Foster-Nyarko E."/>
            <person name="Jarju S."/>
            <person name="Secka A."/>
            <person name="Antonio M."/>
            <person name="Oren A."/>
            <person name="Chaudhuri R.R."/>
            <person name="La Ragione R."/>
            <person name="Hildebrand F."/>
            <person name="Pallen M.J."/>
        </authorList>
    </citation>
    <scope>NUCLEOTIDE SEQUENCE</scope>
    <source>
        <strain evidence="5">2889</strain>
    </source>
</reference>
<feature type="region of interest" description="Disordered" evidence="4">
    <location>
        <begin position="160"/>
        <end position="185"/>
    </location>
</feature>
<evidence type="ECO:0000313" key="6">
    <source>
        <dbReference type="Proteomes" id="UP000823612"/>
    </source>
</evidence>
<dbReference type="InterPro" id="IPR023803">
    <property type="entry name" value="Ribosomal_bS16_dom_sf"/>
</dbReference>
<feature type="compositionally biased region" description="Low complexity" evidence="4">
    <location>
        <begin position="172"/>
        <end position="185"/>
    </location>
</feature>
<dbReference type="Pfam" id="PF00886">
    <property type="entry name" value="Ribosomal_S16"/>
    <property type="match status" value="1"/>
</dbReference>
<dbReference type="SUPFAM" id="SSF54565">
    <property type="entry name" value="Ribosomal protein S16"/>
    <property type="match status" value="1"/>
</dbReference>
<protein>
    <recommendedName>
        <fullName evidence="3">Small ribosomal subunit protein bS16</fullName>
    </recommendedName>
</protein>
<keyword evidence="2 3" id="KW-0687">Ribonucleoprotein</keyword>
<dbReference type="GO" id="GO:0003735">
    <property type="term" value="F:structural constituent of ribosome"/>
    <property type="evidence" value="ECO:0007669"/>
    <property type="project" value="InterPro"/>
</dbReference>
<dbReference type="PANTHER" id="PTHR12919">
    <property type="entry name" value="30S RIBOSOMAL PROTEIN S16"/>
    <property type="match status" value="1"/>
</dbReference>
<dbReference type="AlphaFoldDB" id="A0A9D9H148"/>
<dbReference type="GO" id="GO:0006412">
    <property type="term" value="P:translation"/>
    <property type="evidence" value="ECO:0007669"/>
    <property type="project" value="UniProtKB-UniRule"/>
</dbReference>
<evidence type="ECO:0000256" key="4">
    <source>
        <dbReference type="SAM" id="MobiDB-lite"/>
    </source>
</evidence>
<comment type="caution">
    <text evidence="5">The sequence shown here is derived from an EMBL/GenBank/DDBJ whole genome shotgun (WGS) entry which is preliminary data.</text>
</comment>
<dbReference type="InterPro" id="IPR000307">
    <property type="entry name" value="Ribosomal_bS16"/>
</dbReference>
<evidence type="ECO:0000313" key="5">
    <source>
        <dbReference type="EMBL" id="MBO8432576.1"/>
    </source>
</evidence>
<evidence type="ECO:0000256" key="3">
    <source>
        <dbReference type="HAMAP-Rule" id="MF_00385"/>
    </source>
</evidence>
<gene>
    <name evidence="3" type="primary">rpsP</name>
    <name evidence="5" type="ORF">IAB08_04715</name>
</gene>
<dbReference type="Proteomes" id="UP000823612">
    <property type="component" value="Unassembled WGS sequence"/>
</dbReference>
<dbReference type="NCBIfam" id="NF011094">
    <property type="entry name" value="PRK14521.1"/>
    <property type="match status" value="1"/>
</dbReference>
<proteinExistence type="inferred from homology"/>
<dbReference type="NCBIfam" id="TIGR00002">
    <property type="entry name" value="S16"/>
    <property type="match status" value="1"/>
</dbReference>
<comment type="similarity">
    <text evidence="3">Belongs to the bacterial ribosomal protein bS16 family.</text>
</comment>
<sequence>MPVRIRLQRFGKKGAPFYHIVVADGRAPRDGKFIEKIGTYNPMTNPAKVDLNVDKAVQWLRNGAQPSDTARSLMSSKGVMLKHHLLRGVDKGAFTVEEAERRFNAWLTEKEARVQKAIDADKQKKEAGRTARLEAESKVKEAIAAKVAEKKAAALAAKEAAAAEAAAEETPAEAPAAEAEAPAEA</sequence>
<dbReference type="GO" id="GO:0015935">
    <property type="term" value="C:small ribosomal subunit"/>
    <property type="evidence" value="ECO:0007669"/>
    <property type="project" value="TreeGrafter"/>
</dbReference>
<organism evidence="5 6">
    <name type="scientific">Candidatus Pullibacteroides excrementavium</name>
    <dbReference type="NCBI Taxonomy" id="2840905"/>
    <lineage>
        <taxon>Bacteria</taxon>
        <taxon>Pseudomonadati</taxon>
        <taxon>Bacteroidota</taxon>
        <taxon>Bacteroidia</taxon>
        <taxon>Bacteroidales</taxon>
        <taxon>Candidatus Pullibacteroides</taxon>
    </lineage>
</organism>